<dbReference type="InterPro" id="IPR000477">
    <property type="entry name" value="RT_dom"/>
</dbReference>
<evidence type="ECO:0000256" key="3">
    <source>
        <dbReference type="ARBA" id="ARBA00022723"/>
    </source>
</evidence>
<evidence type="ECO:0000256" key="4">
    <source>
        <dbReference type="ARBA" id="ARBA00022842"/>
    </source>
</evidence>
<dbReference type="PROSITE" id="PS50878">
    <property type="entry name" value="RT_POL"/>
    <property type="match status" value="1"/>
</dbReference>
<dbReference type="Proteomes" id="UP000316030">
    <property type="component" value="Unassembled WGS sequence"/>
</dbReference>
<keyword evidence="3" id="KW-0479">Metal-binding</keyword>
<reference evidence="9 10" key="1">
    <citation type="submission" date="2017-05" db="EMBL/GenBank/DDBJ databases">
        <authorList>
            <person name="Varghese N."/>
            <person name="Submissions S."/>
        </authorList>
    </citation>
    <scope>NUCLEOTIDE SEQUENCE [LARGE SCALE GENOMIC DNA]</scope>
    <source>
        <strain evidence="9 10">DSM 29506</strain>
    </source>
</reference>
<keyword evidence="5 9" id="KW-0695">RNA-directed DNA polymerase</keyword>
<evidence type="ECO:0000313" key="10">
    <source>
        <dbReference type="Proteomes" id="UP000316030"/>
    </source>
</evidence>
<evidence type="ECO:0000256" key="2">
    <source>
        <dbReference type="ARBA" id="ARBA00022695"/>
    </source>
</evidence>
<dbReference type="GO" id="GO:0051607">
    <property type="term" value="P:defense response to virus"/>
    <property type="evidence" value="ECO:0007669"/>
    <property type="project" value="UniProtKB-KW"/>
</dbReference>
<dbReference type="AlphaFoldDB" id="A0A521FC84"/>
<keyword evidence="10" id="KW-1185">Reference proteome</keyword>
<keyword evidence="6" id="KW-0051">Antiviral defense</keyword>
<accession>A0A521FC84</accession>
<gene>
    <name evidence="9" type="ORF">SAMN06265173_1265</name>
</gene>
<dbReference type="Pfam" id="PF00078">
    <property type="entry name" value="RVT_1"/>
    <property type="match status" value="1"/>
</dbReference>
<dbReference type="GO" id="GO:0003723">
    <property type="term" value="F:RNA binding"/>
    <property type="evidence" value="ECO:0007669"/>
    <property type="project" value="InterPro"/>
</dbReference>
<dbReference type="CDD" id="cd03487">
    <property type="entry name" value="RT_Bac_retron_II"/>
    <property type="match status" value="1"/>
</dbReference>
<evidence type="ECO:0000256" key="7">
    <source>
        <dbReference type="ARBA" id="ARBA00034120"/>
    </source>
</evidence>
<dbReference type="GO" id="GO:0046872">
    <property type="term" value="F:metal ion binding"/>
    <property type="evidence" value="ECO:0007669"/>
    <property type="project" value="UniProtKB-KW"/>
</dbReference>
<sequence>MAKRRYSLRDSPFFRLRSKGKLARLLQVSPAKLKKIAQLEGGYIQFKKPKKKGGSRDICAPIPPLKSIQSRIADLLGRVAPPDYLFAPVEGRSYVDNAARHIGARAVRLLDIEDFFPSCTIKKVIWFFRTHMECSPDVAVILARIVTHNDVLPQGSPCSPILAYFAYVDMWEEVDSLVSEAGCKLSVYADDLTISGGTVPEAMIWEIKKTLFRHGHRYAVHKERARRDRATEITGVILTHDGVTAPNRQRQKIHAVRENLKVAKSSKQAKQYEAQLRGRLAQLRQIHAGNTLPDT</sequence>
<evidence type="ECO:0000259" key="8">
    <source>
        <dbReference type="PROSITE" id="PS50878"/>
    </source>
</evidence>
<name>A0A521FC84_9RHOB</name>
<dbReference type="SUPFAM" id="SSF56672">
    <property type="entry name" value="DNA/RNA polymerases"/>
    <property type="match status" value="1"/>
</dbReference>
<dbReference type="InterPro" id="IPR043502">
    <property type="entry name" value="DNA/RNA_pol_sf"/>
</dbReference>
<proteinExistence type="inferred from homology"/>
<dbReference type="RefSeq" id="WP_142494326.1">
    <property type="nucleotide sequence ID" value="NZ_FXTO01000026.1"/>
</dbReference>
<organism evidence="9 10">
    <name type="scientific">Thalassovita litoralis</name>
    <dbReference type="NCBI Taxonomy" id="1010611"/>
    <lineage>
        <taxon>Bacteria</taxon>
        <taxon>Pseudomonadati</taxon>
        <taxon>Pseudomonadota</taxon>
        <taxon>Alphaproteobacteria</taxon>
        <taxon>Rhodobacterales</taxon>
        <taxon>Roseobacteraceae</taxon>
        <taxon>Thalassovita</taxon>
    </lineage>
</organism>
<protein>
    <submittedName>
        <fullName evidence="9">Reverse transcriptase (RNA-dependent DNA polymerase)</fullName>
    </submittedName>
</protein>
<evidence type="ECO:0000256" key="1">
    <source>
        <dbReference type="ARBA" id="ARBA00022679"/>
    </source>
</evidence>
<dbReference type="OrthoDB" id="7055795at2"/>
<keyword evidence="4" id="KW-0460">Magnesium</keyword>
<evidence type="ECO:0000256" key="5">
    <source>
        <dbReference type="ARBA" id="ARBA00022918"/>
    </source>
</evidence>
<dbReference type="EMBL" id="FXTO01000026">
    <property type="protein sequence ID" value="SMO93110.1"/>
    <property type="molecule type" value="Genomic_DNA"/>
</dbReference>
<dbReference type="InterPro" id="IPR000123">
    <property type="entry name" value="Reverse_transcriptase_msDNA"/>
</dbReference>
<keyword evidence="1" id="KW-0808">Transferase</keyword>
<evidence type="ECO:0000313" key="9">
    <source>
        <dbReference type="EMBL" id="SMO93110.1"/>
    </source>
</evidence>
<dbReference type="PRINTS" id="PR00866">
    <property type="entry name" value="RNADNAPOLMS"/>
</dbReference>
<feature type="domain" description="Reverse transcriptase" evidence="8">
    <location>
        <begin position="1"/>
        <end position="238"/>
    </location>
</feature>
<keyword evidence="2" id="KW-0548">Nucleotidyltransferase</keyword>
<comment type="similarity">
    <text evidence="7">Belongs to the bacterial reverse transcriptase family.</text>
</comment>
<dbReference type="GO" id="GO:0003964">
    <property type="term" value="F:RNA-directed DNA polymerase activity"/>
    <property type="evidence" value="ECO:0007669"/>
    <property type="project" value="UniProtKB-KW"/>
</dbReference>
<evidence type="ECO:0000256" key="6">
    <source>
        <dbReference type="ARBA" id="ARBA00023118"/>
    </source>
</evidence>